<dbReference type="InterPro" id="IPR029044">
    <property type="entry name" value="Nucleotide-diphossugar_trans"/>
</dbReference>
<dbReference type="AlphaFoldDB" id="A0A423VP32"/>
<gene>
    <name evidence="1" type="ORF">VMCG_09084</name>
</gene>
<name>A0A423VP32_9PEZI</name>
<dbReference type="Proteomes" id="UP000283895">
    <property type="component" value="Unassembled WGS sequence"/>
</dbReference>
<reference evidence="1 2" key="1">
    <citation type="submission" date="2015-09" db="EMBL/GenBank/DDBJ databases">
        <title>Host preference determinants of Valsa canker pathogens revealed by comparative genomics.</title>
        <authorList>
            <person name="Yin Z."/>
            <person name="Huang L."/>
        </authorList>
    </citation>
    <scope>NUCLEOTIDE SEQUENCE [LARGE SCALE GENOMIC DNA]</scope>
    <source>
        <strain evidence="1 2">03-1</strain>
    </source>
</reference>
<organism evidence="1 2">
    <name type="scientific">Cytospora schulzeri</name>
    <dbReference type="NCBI Taxonomy" id="448051"/>
    <lineage>
        <taxon>Eukaryota</taxon>
        <taxon>Fungi</taxon>
        <taxon>Dikarya</taxon>
        <taxon>Ascomycota</taxon>
        <taxon>Pezizomycotina</taxon>
        <taxon>Sordariomycetes</taxon>
        <taxon>Sordariomycetidae</taxon>
        <taxon>Diaporthales</taxon>
        <taxon>Cytosporaceae</taxon>
        <taxon>Cytospora</taxon>
    </lineage>
</organism>
<dbReference type="OrthoDB" id="409543at2759"/>
<dbReference type="Pfam" id="PF05704">
    <property type="entry name" value="Caps_synth"/>
    <property type="match status" value="1"/>
</dbReference>
<evidence type="ECO:0000313" key="1">
    <source>
        <dbReference type="EMBL" id="ROV92773.1"/>
    </source>
</evidence>
<dbReference type="Gene3D" id="3.90.550.20">
    <property type="match status" value="1"/>
</dbReference>
<protein>
    <recommendedName>
        <fullName evidence="3">Capsule polysaccharide biosynthesis protein</fullName>
    </recommendedName>
</protein>
<keyword evidence="2" id="KW-1185">Reference proteome</keyword>
<accession>A0A423VP32</accession>
<dbReference type="GO" id="GO:0016757">
    <property type="term" value="F:glycosyltransferase activity"/>
    <property type="evidence" value="ECO:0007669"/>
    <property type="project" value="InterPro"/>
</dbReference>
<evidence type="ECO:0000313" key="2">
    <source>
        <dbReference type="Proteomes" id="UP000283895"/>
    </source>
</evidence>
<sequence>MSNYTIPQAYQADLEVISADAEPRTDAQIHKALDSYRPVISEKNIWAFWHSGVTTMPAWCQRNVIDWVRICGSTGWTVRVLDNLPTSPNYALKYIAEDLLPEAFVKGTMDGPYSGPHSADLLRGACLLQHGGVFMDVGNILIRHMDRICWDEIEDPNTPFNVAVPIMYGQTMANHFVASKKGDPFIKRWHELFTHLWKGHTNHSGLIENPLISFGANISFEDSKANNFHWDFNVPAKTVMEYISQVMSWQRLCMLEDAGDGFSCSDYWQNHILCFEVLKEDWPAETSVGFDHEKIFSLLTMKVEGEGVDKTSEEYKQAEQLVWGMLGKGSMQKVTHGKGLTKAISLGTLLDMPGNTGKDHEAGTFFELFRYGTVHFRQTRAGIATMKAEKSKTVMKKGVLEP</sequence>
<evidence type="ECO:0008006" key="3">
    <source>
        <dbReference type="Google" id="ProtNLM"/>
    </source>
</evidence>
<dbReference type="SUPFAM" id="SSF53448">
    <property type="entry name" value="Nucleotide-diphospho-sugar transferases"/>
    <property type="match status" value="1"/>
</dbReference>
<comment type="caution">
    <text evidence="1">The sequence shown here is derived from an EMBL/GenBank/DDBJ whole genome shotgun (WGS) entry which is preliminary data.</text>
</comment>
<proteinExistence type="predicted"/>
<dbReference type="InterPro" id="IPR008441">
    <property type="entry name" value="AfumC-like_glycosyl_Trfase"/>
</dbReference>
<dbReference type="EMBL" id="LKEA01000048">
    <property type="protein sequence ID" value="ROV92773.1"/>
    <property type="molecule type" value="Genomic_DNA"/>
</dbReference>